<evidence type="ECO:0000313" key="1">
    <source>
        <dbReference type="EMBL" id="EAC3883530.1"/>
    </source>
</evidence>
<dbReference type="PANTHER" id="PTHR42767:SF1">
    <property type="entry name" value="ENDO-BETA-1,6-GALACTANASE-LIKE DOMAIN-CONTAINING PROTEIN"/>
    <property type="match status" value="1"/>
</dbReference>
<dbReference type="AlphaFoldDB" id="A0AA87CL94"/>
<comment type="caution">
    <text evidence="1">The sequence shown here is derived from an EMBL/GenBank/DDBJ whole genome shotgun (WGS) entry which is preliminary data.</text>
</comment>
<dbReference type="EMBL" id="AAAICE010000034">
    <property type="protein sequence ID" value="EAC3883530.1"/>
    <property type="molecule type" value="Genomic_DNA"/>
</dbReference>
<dbReference type="PANTHER" id="PTHR42767">
    <property type="entry name" value="ENDO-BETA-1,6-GALACTANASE"/>
    <property type="match status" value="1"/>
</dbReference>
<keyword evidence="1" id="KW-0378">Hydrolase</keyword>
<dbReference type="GO" id="GO:0004553">
    <property type="term" value="F:hydrolase activity, hydrolyzing O-glycosyl compounds"/>
    <property type="evidence" value="ECO:0007669"/>
    <property type="project" value="InterPro"/>
</dbReference>
<keyword evidence="1" id="KW-0624">Polysaccharide degradation</keyword>
<keyword evidence="1" id="KW-0858">Xylan degradation</keyword>
<dbReference type="Gene3D" id="2.60.40.1180">
    <property type="entry name" value="Golgi alpha-mannosidase II"/>
    <property type="match status" value="1"/>
</dbReference>
<dbReference type="InterPro" id="IPR039514">
    <property type="entry name" value="6GAL-like"/>
</dbReference>
<organism evidence="1 2">
    <name type="scientific">Listeria monocytogenes</name>
    <dbReference type="NCBI Taxonomy" id="1639"/>
    <lineage>
        <taxon>Bacteria</taxon>
        <taxon>Bacillati</taxon>
        <taxon>Bacillota</taxon>
        <taxon>Bacilli</taxon>
        <taxon>Bacillales</taxon>
        <taxon>Listeriaceae</taxon>
        <taxon>Listeria</taxon>
    </lineage>
</organism>
<evidence type="ECO:0000313" key="2">
    <source>
        <dbReference type="Proteomes" id="UP000356407"/>
    </source>
</evidence>
<gene>
    <name evidence="1" type="ORF">B4X68_16155</name>
</gene>
<reference evidence="1 2" key="1">
    <citation type="submission" date="2018-08" db="EMBL/GenBank/DDBJ databases">
        <authorList>
            <consortium name="GenomeTrakr: Next Generation Sequencing Network for Food Pathogen Tracability"/>
        </authorList>
    </citation>
    <scope>NUCLEOTIDE SEQUENCE [LARGE SCALE GENOMIC DNA]</scope>
    <source>
        <strain evidence="1 2">CFSAN060999</strain>
    </source>
</reference>
<dbReference type="GO" id="GO:0045493">
    <property type="term" value="P:xylan catabolic process"/>
    <property type="evidence" value="ECO:0007669"/>
    <property type="project" value="UniProtKB-KW"/>
</dbReference>
<name>A0AA87CL94_LISMN</name>
<protein>
    <submittedName>
        <fullName evidence="1">Xylanase</fullName>
    </submittedName>
</protein>
<dbReference type="InterPro" id="IPR013780">
    <property type="entry name" value="Glyco_hydro_b"/>
</dbReference>
<dbReference type="SUPFAM" id="SSF51445">
    <property type="entry name" value="(Trans)glycosidases"/>
    <property type="match status" value="1"/>
</dbReference>
<proteinExistence type="predicted"/>
<dbReference type="PROSITE" id="PS51257">
    <property type="entry name" value="PROKAR_LIPOPROTEIN"/>
    <property type="match status" value="1"/>
</dbReference>
<dbReference type="InterPro" id="IPR039743">
    <property type="entry name" value="6GAL/EXGAL"/>
</dbReference>
<dbReference type="Proteomes" id="UP000356407">
    <property type="component" value="Unassembled WGS sequence"/>
</dbReference>
<sequence length="495" mass="56890">MIKKRTLLIPLVLLSILTACGTVEENTQKEKEPETDEVIDTAMITLNTAETYQTIESFGASGAWWSQDVGGWIEEETAELSKREYIAELLFDPLEGIGLTSYRYNLGAGSTLQNSPRIEDPWRRAENFEEGPEVYDWSKDENARWMLKTAVNYGIDDIYLFVNSPLTRLTKNGSAYGDQLEEKRSNLAPENYQAFANYVYDVTEHFLKEDIPVTHVSPINEPQWDWTGGQEGTYYDPAEVVALLEVFIEEKQKRPELDQIALSMPELGEWANTSKEYFEAIIENDTLMNYFDTWEVHSYWTTYVEKMNFKEWLDEQEIDVTLKMSEWTEMINGRDYTMDSALNLANEIHDDLTILDVVAWQYWIAVSSYDYRDGLIYVNLGSKEIIPTKRLWGMGNFSKFIRPGYTRVSAISDDKEVNVVSFLGKNEANEEELITVLINNSFQEKEIDLQGVGFGEIISYTTDSESDLEEQSITSQELTIPRQSIVTLKSVTTNE</sequence>
<dbReference type="Gene3D" id="3.20.20.80">
    <property type="entry name" value="Glycosidases"/>
    <property type="match status" value="1"/>
</dbReference>
<dbReference type="Pfam" id="PF14587">
    <property type="entry name" value="Glyco_hydr_30_2"/>
    <property type="match status" value="1"/>
</dbReference>
<keyword evidence="1" id="KW-0119">Carbohydrate metabolism</keyword>
<accession>A0AA87CL94</accession>
<keyword evidence="1" id="KW-0326">Glycosidase</keyword>
<dbReference type="InterPro" id="IPR017853">
    <property type="entry name" value="GH"/>
</dbReference>